<evidence type="ECO:0000313" key="2">
    <source>
        <dbReference type="EMBL" id="MDO6965103.1"/>
    </source>
</evidence>
<evidence type="ECO:0000259" key="1">
    <source>
        <dbReference type="Pfam" id="PF03537"/>
    </source>
</evidence>
<dbReference type="InterPro" id="IPR013785">
    <property type="entry name" value="Aldolase_TIM"/>
</dbReference>
<gene>
    <name evidence="2" type="ORF">Q4481_14130</name>
</gene>
<dbReference type="SUPFAM" id="SSF51120">
    <property type="entry name" value="beta-Roll"/>
    <property type="match status" value="1"/>
</dbReference>
<dbReference type="Gene3D" id="2.150.10.10">
    <property type="entry name" value="Serralysin-like metalloprotease, C-terminal"/>
    <property type="match status" value="1"/>
</dbReference>
<feature type="domain" description="Glycoside-hydrolase family GH114 TIM-barrel" evidence="1">
    <location>
        <begin position="16"/>
        <end position="313"/>
    </location>
</feature>
<dbReference type="Pfam" id="PF00353">
    <property type="entry name" value="HemolysinCabind"/>
    <property type="match status" value="1"/>
</dbReference>
<dbReference type="InterPro" id="IPR004352">
    <property type="entry name" value="GH114_TIM-barrel"/>
</dbReference>
<dbReference type="SUPFAM" id="SSF51445">
    <property type="entry name" value="(Trans)glycosidases"/>
    <property type="match status" value="1"/>
</dbReference>
<sequence>MPKFKTSTGTITVNNWGYQLQGMNRPLDATLLSQASHDLLVIDSTRDGTNATRFSANDITRMKDGMGGLSVVASYISIGEASDFRDYWDPDWTTTGKASGRLTDLAPDWLGPLNPDWPESRKVRYWDDDWQNLMFNSKGTGDFDAIVKAGFDAAYLDIVDAYYFWGEEVANSQRQPGDPKNEKQAAQRMVDFVVDMAEHAQETNPDFFMIPQNGAWIIDALKTGTIDKTRIEAYRDAIGAIAIEDLYFRGGKDENNVLRPDEATIRVLKRDFLDQGIPVFVVDYINDPKKVARFEKLALEDGFIPFAAPDRELNQLTETHDGDPAYIRPDKHANQLRGSMLRDEIDGLGGNDHIDGRGGNDWLAGGEGKDVLTGGSGRDTFHFAEIEMMPAFDTVKDFTHAVDRITLDRDGFLSLPKGVLDRDSFVIAHSATNSDEHIIYNPGTGYLSYDEDGKGGRDDQLIAKLVPGTTLTATDIWVV</sequence>
<organism evidence="2 3">
    <name type="scientific">Rhizobium alvei</name>
    <dbReference type="NCBI Taxonomy" id="1132659"/>
    <lineage>
        <taxon>Bacteria</taxon>
        <taxon>Pseudomonadati</taxon>
        <taxon>Pseudomonadota</taxon>
        <taxon>Alphaproteobacteria</taxon>
        <taxon>Hyphomicrobiales</taxon>
        <taxon>Rhizobiaceae</taxon>
        <taxon>Rhizobium/Agrobacterium group</taxon>
        <taxon>Rhizobium</taxon>
    </lineage>
</organism>
<dbReference type="EMBL" id="JAUOZU010000009">
    <property type="protein sequence ID" value="MDO6965103.1"/>
    <property type="molecule type" value="Genomic_DNA"/>
</dbReference>
<dbReference type="InterPro" id="IPR018511">
    <property type="entry name" value="Hemolysin-typ_Ca-bd_CS"/>
</dbReference>
<protein>
    <submittedName>
        <fullName evidence="2">Endo alpha-1,4 polygalactosaminidase</fullName>
    </submittedName>
</protein>
<evidence type="ECO:0000313" key="3">
    <source>
        <dbReference type="Proteomes" id="UP001174932"/>
    </source>
</evidence>
<comment type="caution">
    <text evidence="2">The sequence shown here is derived from an EMBL/GenBank/DDBJ whole genome shotgun (WGS) entry which is preliminary data.</text>
</comment>
<dbReference type="Pfam" id="PF03537">
    <property type="entry name" value="Glyco_hydro_114"/>
    <property type="match status" value="1"/>
</dbReference>
<dbReference type="InterPro" id="IPR017853">
    <property type="entry name" value="GH"/>
</dbReference>
<dbReference type="PRINTS" id="PR00313">
    <property type="entry name" value="CABNDNGRPT"/>
</dbReference>
<name>A0ABT8YN46_9HYPH</name>
<dbReference type="PROSITE" id="PS00330">
    <property type="entry name" value="HEMOLYSIN_CALCIUM"/>
    <property type="match status" value="2"/>
</dbReference>
<keyword evidence="3" id="KW-1185">Reference proteome</keyword>
<reference evidence="2" key="1">
    <citation type="journal article" date="2015" name="Int. J. Syst. Evol. Microbiol.">
        <title>Rhizobium alvei sp. nov., isolated from a freshwater river.</title>
        <authorList>
            <person name="Sheu S.Y."/>
            <person name="Huang H.W."/>
            <person name="Young C.C."/>
            <person name="Chen W.M."/>
        </authorList>
    </citation>
    <scope>NUCLEOTIDE SEQUENCE</scope>
    <source>
        <strain evidence="2">TNR-22</strain>
    </source>
</reference>
<dbReference type="Proteomes" id="UP001174932">
    <property type="component" value="Unassembled WGS sequence"/>
</dbReference>
<accession>A0ABT8YN46</accession>
<proteinExistence type="predicted"/>
<dbReference type="RefSeq" id="WP_304377037.1">
    <property type="nucleotide sequence ID" value="NZ_JAUOZU010000009.1"/>
</dbReference>
<reference evidence="2" key="2">
    <citation type="submission" date="2023-07" db="EMBL/GenBank/DDBJ databases">
        <authorList>
            <person name="Shen H."/>
        </authorList>
    </citation>
    <scope>NUCLEOTIDE SEQUENCE</scope>
    <source>
        <strain evidence="2">TNR-22</strain>
    </source>
</reference>
<dbReference type="Gene3D" id="3.20.20.70">
    <property type="entry name" value="Aldolase class I"/>
    <property type="match status" value="1"/>
</dbReference>
<dbReference type="PANTHER" id="PTHR35882:SF2">
    <property type="entry name" value="PELA"/>
    <property type="match status" value="1"/>
</dbReference>
<dbReference type="PANTHER" id="PTHR35882">
    <property type="entry name" value="PELA"/>
    <property type="match status" value="1"/>
</dbReference>
<dbReference type="InterPro" id="IPR011049">
    <property type="entry name" value="Serralysin-like_metalloprot_C"/>
</dbReference>
<dbReference type="InterPro" id="IPR001343">
    <property type="entry name" value="Hemolysn_Ca-bd"/>
</dbReference>